<dbReference type="SUPFAM" id="SSF48264">
    <property type="entry name" value="Cytochrome P450"/>
    <property type="match status" value="1"/>
</dbReference>
<protein>
    <submittedName>
        <fullName evidence="8">Putative monooxygenase</fullName>
    </submittedName>
</protein>
<evidence type="ECO:0000256" key="4">
    <source>
        <dbReference type="ARBA" id="ARBA00022723"/>
    </source>
</evidence>
<name>A0A8H7DI21_9AGAR</name>
<comment type="caution">
    <text evidence="8">The sequence shown here is derived from an EMBL/GenBank/DDBJ whole genome shotgun (WGS) entry which is preliminary data.</text>
</comment>
<comment type="cofactor">
    <cofactor evidence="1">
        <name>heme</name>
        <dbReference type="ChEBI" id="CHEBI:30413"/>
    </cofactor>
</comment>
<evidence type="ECO:0000256" key="5">
    <source>
        <dbReference type="ARBA" id="ARBA00023002"/>
    </source>
</evidence>
<dbReference type="GO" id="GO:0020037">
    <property type="term" value="F:heme binding"/>
    <property type="evidence" value="ECO:0007669"/>
    <property type="project" value="InterPro"/>
</dbReference>
<proteinExistence type="inferred from homology"/>
<dbReference type="InterPro" id="IPR050364">
    <property type="entry name" value="Cytochrome_P450_fung"/>
</dbReference>
<keyword evidence="5" id="KW-0560">Oxidoreductase</keyword>
<dbReference type="Proteomes" id="UP000623467">
    <property type="component" value="Unassembled WGS sequence"/>
</dbReference>
<dbReference type="PANTHER" id="PTHR46300">
    <property type="entry name" value="P450, PUTATIVE (EUROFUNG)-RELATED-RELATED"/>
    <property type="match status" value="1"/>
</dbReference>
<dbReference type="InterPro" id="IPR036396">
    <property type="entry name" value="Cyt_P450_sf"/>
</dbReference>
<evidence type="ECO:0000256" key="2">
    <source>
        <dbReference type="ARBA" id="ARBA00010617"/>
    </source>
</evidence>
<dbReference type="InterPro" id="IPR001128">
    <property type="entry name" value="Cyt_P450"/>
</dbReference>
<dbReference type="PANTHER" id="PTHR46300:SF7">
    <property type="entry name" value="P450, PUTATIVE (EUROFUNG)-RELATED"/>
    <property type="match status" value="1"/>
</dbReference>
<dbReference type="AlphaFoldDB" id="A0A8H7DI21"/>
<gene>
    <name evidence="8" type="ORF">MSAN_00608700</name>
</gene>
<keyword evidence="4" id="KW-0479">Metal-binding</keyword>
<evidence type="ECO:0000256" key="6">
    <source>
        <dbReference type="ARBA" id="ARBA00023004"/>
    </source>
</evidence>
<evidence type="ECO:0000313" key="8">
    <source>
        <dbReference type="EMBL" id="KAF7373962.1"/>
    </source>
</evidence>
<dbReference type="GO" id="GO:0005506">
    <property type="term" value="F:iron ion binding"/>
    <property type="evidence" value="ECO:0007669"/>
    <property type="project" value="InterPro"/>
</dbReference>
<keyword evidence="7 8" id="KW-0503">Monooxygenase</keyword>
<evidence type="ECO:0000256" key="7">
    <source>
        <dbReference type="ARBA" id="ARBA00023033"/>
    </source>
</evidence>
<dbReference type="OrthoDB" id="1055148at2759"/>
<reference evidence="8" key="1">
    <citation type="submission" date="2020-05" db="EMBL/GenBank/DDBJ databases">
        <title>Mycena genomes resolve the evolution of fungal bioluminescence.</title>
        <authorList>
            <person name="Tsai I.J."/>
        </authorList>
    </citation>
    <scope>NUCLEOTIDE SEQUENCE</scope>
    <source>
        <strain evidence="8">160909Yilan</strain>
    </source>
</reference>
<keyword evidence="6" id="KW-0408">Iron</keyword>
<evidence type="ECO:0000256" key="1">
    <source>
        <dbReference type="ARBA" id="ARBA00001971"/>
    </source>
</evidence>
<dbReference type="GO" id="GO:0016705">
    <property type="term" value="F:oxidoreductase activity, acting on paired donors, with incorporation or reduction of molecular oxygen"/>
    <property type="evidence" value="ECO:0007669"/>
    <property type="project" value="InterPro"/>
</dbReference>
<keyword evidence="9" id="KW-1185">Reference proteome</keyword>
<keyword evidence="3" id="KW-0349">Heme</keyword>
<dbReference type="Gene3D" id="1.10.630.10">
    <property type="entry name" value="Cytochrome P450"/>
    <property type="match status" value="1"/>
</dbReference>
<accession>A0A8H7DI21</accession>
<evidence type="ECO:0000256" key="3">
    <source>
        <dbReference type="ARBA" id="ARBA00022617"/>
    </source>
</evidence>
<dbReference type="Pfam" id="PF00067">
    <property type="entry name" value="p450"/>
    <property type="match status" value="1"/>
</dbReference>
<organism evidence="8 9">
    <name type="scientific">Mycena sanguinolenta</name>
    <dbReference type="NCBI Taxonomy" id="230812"/>
    <lineage>
        <taxon>Eukaryota</taxon>
        <taxon>Fungi</taxon>
        <taxon>Dikarya</taxon>
        <taxon>Basidiomycota</taxon>
        <taxon>Agaricomycotina</taxon>
        <taxon>Agaricomycetes</taxon>
        <taxon>Agaricomycetidae</taxon>
        <taxon>Agaricales</taxon>
        <taxon>Marasmiineae</taxon>
        <taxon>Mycenaceae</taxon>
        <taxon>Mycena</taxon>
    </lineage>
</organism>
<sequence>MSVSVTAAILVGAAVSTALWNFFPRKSNVPPGPRRWPLIGSVLEIPRAYQWVTFSKWAETYGNIVYVDALGQPLFIINSAKVARDLLDKRSSISSDRPSLPMAILSGCAEGLGFQSYNENWRQQRKIIAQDFNPNGVTRYYPLQDREARKLVHSLLDDPSTMTSQIKLRIGGIIFRIVYGYLLTDENDPFLTAGLKKLEILSKCSTPGVWAVNFLPMLRYIPSWLPGSGFLRIAKQWRKVARDAVWGPYLWCKNNLATGTVLLPNLCAQYLAEADETMSEEQEERLVWAADNVLGGGLDTASSI</sequence>
<evidence type="ECO:0000313" key="9">
    <source>
        <dbReference type="Proteomes" id="UP000623467"/>
    </source>
</evidence>
<comment type="similarity">
    <text evidence="2">Belongs to the cytochrome P450 family.</text>
</comment>
<dbReference type="GO" id="GO:0004497">
    <property type="term" value="F:monooxygenase activity"/>
    <property type="evidence" value="ECO:0007669"/>
    <property type="project" value="UniProtKB-KW"/>
</dbReference>
<dbReference type="EMBL" id="JACAZH010000003">
    <property type="protein sequence ID" value="KAF7373962.1"/>
    <property type="molecule type" value="Genomic_DNA"/>
</dbReference>